<dbReference type="GO" id="GO:0009376">
    <property type="term" value="C:HslUV protease complex"/>
    <property type="evidence" value="ECO:0007669"/>
    <property type="project" value="TreeGrafter"/>
</dbReference>
<dbReference type="RefSeq" id="WP_003396421.1">
    <property type="nucleotide sequence ID" value="NZ_APCD01000005.1"/>
</dbReference>
<keyword evidence="9" id="KW-0378">Hydrolase</keyword>
<protein>
    <recommendedName>
        <fullName evidence="6">ATP-dependent Clp protease ATP-binding subunit ClpX</fullName>
    </recommendedName>
</protein>
<dbReference type="SUPFAM" id="SSF57716">
    <property type="entry name" value="Glucocorticoid receptor-like (DNA-binding domain)"/>
    <property type="match status" value="1"/>
</dbReference>
<comment type="subunit">
    <text evidence="6">Component of the ClpX-ClpP complex. Forms a hexameric ring that, in the presence of ATP, binds to fourteen ClpP subunits assembled into a disk-like structure with a central cavity, resembling the structure of eukaryotic proteasomes.</text>
</comment>
<comment type="caution">
    <text evidence="9">The sequence shown here is derived from an EMBL/GenBank/DDBJ whole genome shotgun (WGS) entry which is preliminary data.</text>
</comment>
<dbReference type="InterPro" id="IPR059188">
    <property type="entry name" value="Znf_CLPX-like"/>
</dbReference>
<evidence type="ECO:0000256" key="3">
    <source>
        <dbReference type="ARBA" id="ARBA00022833"/>
    </source>
</evidence>
<keyword evidence="4 6" id="KW-0067">ATP-binding</keyword>
<dbReference type="Gene3D" id="6.20.220.10">
    <property type="entry name" value="ClpX chaperone, C4-type zinc finger domain"/>
    <property type="match status" value="1"/>
</dbReference>
<evidence type="ECO:0000256" key="7">
    <source>
        <dbReference type="PROSITE-ProRule" id="PRU01250"/>
    </source>
</evidence>
<dbReference type="SMART" id="SM00382">
    <property type="entry name" value="AAA"/>
    <property type="match status" value="1"/>
</dbReference>
<comment type="similarity">
    <text evidence="6 7">Belongs to the ClpX chaperone family.</text>
</comment>
<dbReference type="GO" id="GO:0140662">
    <property type="term" value="F:ATP-dependent protein folding chaperone"/>
    <property type="evidence" value="ECO:0007669"/>
    <property type="project" value="InterPro"/>
</dbReference>
<dbReference type="PROSITE" id="PS51902">
    <property type="entry name" value="CLPX_ZB"/>
    <property type="match status" value="1"/>
</dbReference>
<feature type="binding site" evidence="6 7">
    <location>
        <position position="13"/>
    </location>
    <ligand>
        <name>Zn(2+)</name>
        <dbReference type="ChEBI" id="CHEBI:29105"/>
    </ligand>
</feature>
<keyword evidence="2 6" id="KW-0547">Nucleotide-binding</keyword>
<feature type="domain" description="ClpX-type ZB" evidence="8">
    <location>
        <begin position="1"/>
        <end position="54"/>
    </location>
</feature>
<dbReference type="InterPro" id="IPR027417">
    <property type="entry name" value="P-loop_NTPase"/>
</dbReference>
<dbReference type="PANTHER" id="PTHR48102">
    <property type="entry name" value="ATP-DEPENDENT CLP PROTEASE ATP-BINDING SUBUNIT CLPX-LIKE, MITOCHONDRIAL-RELATED"/>
    <property type="match status" value="1"/>
</dbReference>
<dbReference type="Pfam" id="PF06689">
    <property type="entry name" value="zf-C4_ClpX"/>
    <property type="match status" value="1"/>
</dbReference>
<dbReference type="FunFam" id="1.10.8.60:FF:000002">
    <property type="entry name" value="ATP-dependent Clp protease ATP-binding subunit ClpX"/>
    <property type="match status" value="1"/>
</dbReference>
<reference evidence="9 10" key="1">
    <citation type="submission" date="2013-03" db="EMBL/GenBank/DDBJ databases">
        <title>Assembly of a new bacterial strain Anoxybacillus flavithermus AK1.</title>
        <authorList>
            <person name="Rajan I."/>
            <person name="PoliReddy D."/>
            <person name="Sugumar T."/>
            <person name="Rathinam K."/>
            <person name="Alqarawi S."/>
            <person name="Khalil A.B."/>
            <person name="Sivakumar N."/>
        </authorList>
    </citation>
    <scope>NUCLEOTIDE SEQUENCE [LARGE SCALE GENOMIC DNA]</scope>
    <source>
        <strain evidence="9 10">AK1</strain>
    </source>
</reference>
<dbReference type="SMART" id="SM01086">
    <property type="entry name" value="ClpB_D2-small"/>
    <property type="match status" value="1"/>
</dbReference>
<keyword evidence="1 6" id="KW-0479">Metal-binding</keyword>
<dbReference type="GO" id="GO:0008270">
    <property type="term" value="F:zinc ion binding"/>
    <property type="evidence" value="ECO:0007669"/>
    <property type="project" value="UniProtKB-UniRule"/>
</dbReference>
<dbReference type="GO" id="GO:0046983">
    <property type="term" value="F:protein dimerization activity"/>
    <property type="evidence" value="ECO:0007669"/>
    <property type="project" value="UniProtKB-UniRule"/>
</dbReference>
<evidence type="ECO:0000256" key="6">
    <source>
        <dbReference type="HAMAP-Rule" id="MF_00175"/>
    </source>
</evidence>
<dbReference type="Pfam" id="PF07724">
    <property type="entry name" value="AAA_2"/>
    <property type="match status" value="1"/>
</dbReference>
<dbReference type="EMBL" id="APCD01000005">
    <property type="protein sequence ID" value="EMT46377.1"/>
    <property type="molecule type" value="Genomic_DNA"/>
</dbReference>
<dbReference type="InterPro" id="IPR003593">
    <property type="entry name" value="AAA+_ATPase"/>
</dbReference>
<feature type="binding site" evidence="6 7">
    <location>
        <position position="35"/>
    </location>
    <ligand>
        <name>Zn(2+)</name>
        <dbReference type="ChEBI" id="CHEBI:29105"/>
    </ligand>
</feature>
<gene>
    <name evidence="6 9" type="primary">clpX</name>
    <name evidence="9" type="ORF">H919_05654</name>
</gene>
<dbReference type="InterPro" id="IPR050052">
    <property type="entry name" value="ATP-dep_Clp_protease_ClpX"/>
</dbReference>
<dbReference type="SMART" id="SM00994">
    <property type="entry name" value="zf-C4_ClpX"/>
    <property type="match status" value="1"/>
</dbReference>
<dbReference type="InterPro" id="IPR038366">
    <property type="entry name" value="Znf_CppX_C4_sf"/>
</dbReference>
<dbReference type="GO" id="GO:0051082">
    <property type="term" value="F:unfolded protein binding"/>
    <property type="evidence" value="ECO:0007669"/>
    <property type="project" value="UniProtKB-UniRule"/>
</dbReference>
<dbReference type="InterPro" id="IPR046425">
    <property type="entry name" value="ClpX_bact"/>
</dbReference>
<evidence type="ECO:0000313" key="9">
    <source>
        <dbReference type="EMBL" id="EMT46377.1"/>
    </source>
</evidence>
<sequence length="420" mass="46742">MFKFNDEKGQLKCSFCGKTQEQVRKLVAGPGVYICDECIELCTEIVQEELGSEEEVEFKDVPKPKEIREILDEYVIGQDEAKKALSVAVYNHYKRINSNSKIDDVELAKSNILMIGPTGSGKTLLAQTLARILNVPFAIADATSLTEAGYVGEDVENILLKLIQAADYDIERAEKGIIYIDEIDKIARKSENPSITRDVSGEGVQQALLKILEGTIASVPPQGGRKHPHQEFIQIDTTNILFICGGAFDGLEPIIKRRLGKKVIGFSSDVQAEVEEKDLLSKVLPEDLLKFGLIPEFVGRLPVITSLQPLDEDALVDILVKPKNALVKQYEKMLELDDVELEFEEEALREIAKRAIERKTGARGLRSIIEGIMLDVMFELPSREDVKKCVITAQTVRGEKAPLLILQDGTVVEYERKTSA</sequence>
<keyword evidence="3 6" id="KW-0862">Zinc</keyword>
<dbReference type="InterPro" id="IPR003959">
    <property type="entry name" value="ATPase_AAA_core"/>
</dbReference>
<dbReference type="GO" id="GO:0051603">
    <property type="term" value="P:proteolysis involved in protein catabolic process"/>
    <property type="evidence" value="ECO:0007669"/>
    <property type="project" value="TreeGrafter"/>
</dbReference>
<dbReference type="InterPro" id="IPR004487">
    <property type="entry name" value="Clp_protease_ATP-bd_su_ClpX"/>
</dbReference>
<name>M8D6A0_9BACL</name>
<keyword evidence="9" id="KW-0645">Protease</keyword>
<dbReference type="InterPro" id="IPR010603">
    <property type="entry name" value="Znf_CppX_C4"/>
</dbReference>
<dbReference type="AlphaFoldDB" id="M8D6A0"/>
<dbReference type="Proteomes" id="UP000012085">
    <property type="component" value="Unassembled WGS sequence"/>
</dbReference>
<dbReference type="Gene3D" id="1.10.8.60">
    <property type="match status" value="1"/>
</dbReference>
<evidence type="ECO:0000259" key="8">
    <source>
        <dbReference type="PROSITE" id="PS51902"/>
    </source>
</evidence>
<reference evidence="9 10" key="2">
    <citation type="journal article" date="2015" name="Genome Announc.">
        <title>Genome Sequence of Anoxybacillus flavithermus Strain AK1, a Thermophile Isolated from a Hot Spring in Saudi Arabia.</title>
        <authorList>
            <person name="Khalil A."/>
            <person name="Sivakumar N."/>
            <person name="Qarawi S."/>
        </authorList>
    </citation>
    <scope>NUCLEOTIDE SEQUENCE [LARGE SCALE GENOMIC DNA]</scope>
    <source>
        <strain evidence="9 10">AK1</strain>
    </source>
</reference>
<dbReference type="PANTHER" id="PTHR48102:SF7">
    <property type="entry name" value="ATP-DEPENDENT CLP PROTEASE ATP-BINDING SUBUNIT CLPX-LIKE, MITOCHONDRIAL"/>
    <property type="match status" value="1"/>
</dbReference>
<evidence type="ECO:0000256" key="5">
    <source>
        <dbReference type="ARBA" id="ARBA00023186"/>
    </source>
</evidence>
<organism evidence="9 10">
    <name type="scientific">Anoxybacillus flavithermus AK1</name>
    <dbReference type="NCBI Taxonomy" id="1297581"/>
    <lineage>
        <taxon>Bacteria</taxon>
        <taxon>Bacillati</taxon>
        <taxon>Bacillota</taxon>
        <taxon>Bacilli</taxon>
        <taxon>Bacillales</taxon>
        <taxon>Anoxybacillaceae</taxon>
        <taxon>Anoxybacillus</taxon>
    </lineage>
</organism>
<dbReference type="GO" id="GO:0051301">
    <property type="term" value="P:cell division"/>
    <property type="evidence" value="ECO:0007669"/>
    <property type="project" value="TreeGrafter"/>
</dbReference>
<keyword evidence="5 6" id="KW-0143">Chaperone</keyword>
<feature type="binding site" evidence="6 7">
    <location>
        <position position="38"/>
    </location>
    <ligand>
        <name>Zn(2+)</name>
        <dbReference type="ChEBI" id="CHEBI:29105"/>
    </ligand>
</feature>
<dbReference type="GO" id="GO:0008233">
    <property type="term" value="F:peptidase activity"/>
    <property type="evidence" value="ECO:0007669"/>
    <property type="project" value="UniProtKB-KW"/>
</dbReference>
<dbReference type="PATRIC" id="fig|1297581.3.peg.1160"/>
<dbReference type="NCBIfam" id="TIGR00382">
    <property type="entry name" value="clpX"/>
    <property type="match status" value="1"/>
</dbReference>
<comment type="function">
    <text evidence="6">ATP-dependent specificity component of the Clp protease. It directs the protease to specific substrates. Can perform chaperone functions in the absence of ClpP.</text>
</comment>
<proteinExistence type="inferred from homology"/>
<dbReference type="InterPro" id="IPR019489">
    <property type="entry name" value="Clp_ATPase_C"/>
</dbReference>
<dbReference type="SUPFAM" id="SSF52540">
    <property type="entry name" value="P-loop containing nucleoside triphosphate hydrolases"/>
    <property type="match status" value="1"/>
</dbReference>
<dbReference type="HAMAP" id="MF_00175">
    <property type="entry name" value="ClpX"/>
    <property type="match status" value="1"/>
</dbReference>
<evidence type="ECO:0000256" key="2">
    <source>
        <dbReference type="ARBA" id="ARBA00022741"/>
    </source>
</evidence>
<evidence type="ECO:0000256" key="4">
    <source>
        <dbReference type="ARBA" id="ARBA00022840"/>
    </source>
</evidence>
<dbReference type="FunFam" id="3.40.50.300:FF:000005">
    <property type="entry name" value="ATP-dependent Clp protease ATP-binding subunit ClpX"/>
    <property type="match status" value="1"/>
</dbReference>
<accession>M8D6A0</accession>
<dbReference type="Gene3D" id="3.40.50.300">
    <property type="entry name" value="P-loop containing nucleotide triphosphate hydrolases"/>
    <property type="match status" value="1"/>
</dbReference>
<evidence type="ECO:0000313" key="10">
    <source>
        <dbReference type="Proteomes" id="UP000012085"/>
    </source>
</evidence>
<dbReference type="GO" id="GO:0005524">
    <property type="term" value="F:ATP binding"/>
    <property type="evidence" value="ECO:0007669"/>
    <property type="project" value="UniProtKB-UniRule"/>
</dbReference>
<evidence type="ECO:0000256" key="1">
    <source>
        <dbReference type="ARBA" id="ARBA00022723"/>
    </source>
</evidence>
<feature type="binding site" evidence="6 7">
    <location>
        <position position="16"/>
    </location>
    <ligand>
        <name>Zn(2+)</name>
        <dbReference type="ChEBI" id="CHEBI:29105"/>
    </ligand>
</feature>
<feature type="binding site" evidence="6">
    <location>
        <begin position="117"/>
        <end position="124"/>
    </location>
    <ligand>
        <name>ATP</name>
        <dbReference type="ChEBI" id="CHEBI:30616"/>
    </ligand>
</feature>
<dbReference type="NCBIfam" id="NF003745">
    <property type="entry name" value="PRK05342.1"/>
    <property type="match status" value="1"/>
</dbReference>
<dbReference type="Pfam" id="PF10431">
    <property type="entry name" value="ClpB_D2-small"/>
    <property type="match status" value="1"/>
</dbReference>
<dbReference type="GO" id="GO:0016887">
    <property type="term" value="F:ATP hydrolysis activity"/>
    <property type="evidence" value="ECO:0007669"/>
    <property type="project" value="InterPro"/>
</dbReference>
<dbReference type="CDD" id="cd19497">
    <property type="entry name" value="RecA-like_ClpX"/>
    <property type="match status" value="1"/>
</dbReference>